<feature type="binding site" description="axial binding residue" evidence="9">
    <location>
        <position position="94"/>
    </location>
    <ligand>
        <name>heme c</name>
        <dbReference type="ChEBI" id="CHEBI:61717"/>
        <label>1</label>
    </ligand>
    <ligandPart>
        <name>Fe</name>
        <dbReference type="ChEBI" id="CHEBI:18248"/>
    </ligandPart>
</feature>
<keyword evidence="6 11" id="KW-0560">Oxidoreductase</keyword>
<dbReference type="GO" id="GO:0020037">
    <property type="term" value="F:heme binding"/>
    <property type="evidence" value="ECO:0007669"/>
    <property type="project" value="InterPro"/>
</dbReference>
<evidence type="ECO:0000256" key="3">
    <source>
        <dbReference type="ARBA" id="ARBA00022723"/>
    </source>
</evidence>
<proteinExistence type="predicted"/>
<dbReference type="STRING" id="393595.ABO_2374"/>
<dbReference type="PROSITE" id="PS51007">
    <property type="entry name" value="CYTC"/>
    <property type="match status" value="1"/>
</dbReference>
<accession>Q0VLX6</accession>
<evidence type="ECO:0000313" key="11">
    <source>
        <dbReference type="EMBL" id="CAL17822.1"/>
    </source>
</evidence>
<dbReference type="PANTHER" id="PTHR30600:SF14">
    <property type="entry name" value="CYTOCHROME C PEROXIDASE"/>
    <property type="match status" value="1"/>
</dbReference>
<dbReference type="HOGENOM" id="CLU_034652_3_1_6"/>
<feature type="binding site" description="covalent" evidence="8">
    <location>
        <position position="242"/>
    </location>
    <ligand>
        <name>heme c</name>
        <dbReference type="ChEBI" id="CHEBI:61717"/>
        <label>2</label>
    </ligand>
</feature>
<dbReference type="GO" id="GO:0042597">
    <property type="term" value="C:periplasmic space"/>
    <property type="evidence" value="ECO:0007669"/>
    <property type="project" value="UniProtKB-SubCell"/>
</dbReference>
<keyword evidence="2 8" id="KW-0349">Heme</keyword>
<evidence type="ECO:0000256" key="2">
    <source>
        <dbReference type="ARBA" id="ARBA00022617"/>
    </source>
</evidence>
<dbReference type="Gene3D" id="1.10.760.10">
    <property type="entry name" value="Cytochrome c-like domain"/>
    <property type="match status" value="2"/>
</dbReference>
<evidence type="ECO:0000256" key="1">
    <source>
        <dbReference type="ARBA" id="ARBA00004418"/>
    </source>
</evidence>
<organism evidence="11 12">
    <name type="scientific">Alcanivorax borkumensis (strain ATCC 700651 / DSM 11573 / NCIMB 13689 / SK2)</name>
    <dbReference type="NCBI Taxonomy" id="393595"/>
    <lineage>
        <taxon>Bacteria</taxon>
        <taxon>Pseudomonadati</taxon>
        <taxon>Pseudomonadota</taxon>
        <taxon>Gammaproteobacteria</taxon>
        <taxon>Oceanospirillales</taxon>
        <taxon>Alcanivoracaceae</taxon>
        <taxon>Alcanivorax</taxon>
    </lineage>
</organism>
<evidence type="ECO:0000256" key="9">
    <source>
        <dbReference type="PIRSR" id="PIRSR000294-2"/>
    </source>
</evidence>
<gene>
    <name evidence="11" type="primary">ccpR</name>
    <name evidence="11" type="ordered locus">ABO_2374</name>
</gene>
<feature type="domain" description="Cytochrome c" evidence="10">
    <location>
        <begin position="226"/>
        <end position="378"/>
    </location>
</feature>
<keyword evidence="12" id="KW-1185">Reference proteome</keyword>
<dbReference type="PROSITE" id="PS51257">
    <property type="entry name" value="PROKAR_LIPOPROTEIN"/>
    <property type="match status" value="1"/>
</dbReference>
<keyword evidence="11" id="KW-0575">Peroxidase</keyword>
<comment type="cofactor">
    <cofactor evidence="8">
        <name>heme</name>
        <dbReference type="ChEBI" id="CHEBI:30413"/>
    </cofactor>
    <text evidence="8">Binds 2 heme groups.</text>
</comment>
<dbReference type="eggNOG" id="COG1858">
    <property type="taxonomic scope" value="Bacteria"/>
</dbReference>
<feature type="binding site" description="covalent" evidence="8">
    <location>
        <position position="90"/>
    </location>
    <ligand>
        <name>heme c</name>
        <dbReference type="ChEBI" id="CHEBI:61717"/>
        <label>1</label>
    </ligand>
</feature>
<reference evidence="11 12" key="1">
    <citation type="journal article" date="2006" name="Nat. Biotechnol.">
        <title>Genome sequence of the ubiquitous hydrocarbon-degrading marine bacterium Alcanivorax borkumensis.</title>
        <authorList>
            <person name="Schneiker S."/>
            <person name="Martins dos Santos V.A.P."/>
            <person name="Bartels D."/>
            <person name="Bekel T."/>
            <person name="Brecht M."/>
            <person name="Buhrmester J."/>
            <person name="Chernikova T.N."/>
            <person name="Denaro R."/>
            <person name="Ferrer M."/>
            <person name="Gertler C."/>
            <person name="Goesmann A."/>
            <person name="Golyshina O.V."/>
            <person name="Kaminski F."/>
            <person name="Khachane A.N."/>
            <person name="Lang S."/>
            <person name="Linke B."/>
            <person name="McHardy A.C."/>
            <person name="Meyer F."/>
            <person name="Nechitaylo T."/>
            <person name="Puehler A."/>
            <person name="Regenhardt D."/>
            <person name="Rupp O."/>
            <person name="Sabirova J.S."/>
            <person name="Selbitschka W."/>
            <person name="Yakimov M.M."/>
            <person name="Timmis K.N."/>
            <person name="Vorhoelter F.-J."/>
            <person name="Weidner S."/>
            <person name="Kaiser O."/>
            <person name="Golyshin P.N."/>
        </authorList>
    </citation>
    <scope>NUCLEOTIDE SEQUENCE [LARGE SCALE GENOMIC DNA]</scope>
    <source>
        <strain evidence="12">ATCC 700651 / DSM 11573 / NCIMB 13689 / SK2</strain>
    </source>
</reference>
<dbReference type="PeroxiBase" id="4989">
    <property type="entry name" value="AboDiHPOX"/>
</dbReference>
<name>Q0VLX6_ALCBS</name>
<dbReference type="InterPro" id="IPR004852">
    <property type="entry name" value="Di-haem_cyt_c_peroxidsae"/>
</dbReference>
<dbReference type="AlphaFoldDB" id="Q0VLX6"/>
<dbReference type="NCBIfam" id="TIGR04039">
    <property type="entry name" value="MXAN_0977_Heme2"/>
    <property type="match status" value="1"/>
</dbReference>
<evidence type="ECO:0000256" key="5">
    <source>
        <dbReference type="ARBA" id="ARBA00022764"/>
    </source>
</evidence>
<comment type="PTM">
    <text evidence="8">Binds 2 heme groups per subunit.</text>
</comment>
<dbReference type="Proteomes" id="UP000008871">
    <property type="component" value="Chromosome"/>
</dbReference>
<dbReference type="GO" id="GO:0009055">
    <property type="term" value="F:electron transfer activity"/>
    <property type="evidence" value="ECO:0007669"/>
    <property type="project" value="InterPro"/>
</dbReference>
<evidence type="ECO:0000256" key="6">
    <source>
        <dbReference type="ARBA" id="ARBA00023002"/>
    </source>
</evidence>
<dbReference type="Pfam" id="PF03150">
    <property type="entry name" value="CCP_MauG"/>
    <property type="match status" value="1"/>
</dbReference>
<keyword evidence="4" id="KW-0732">Signal</keyword>
<dbReference type="EMBL" id="AM286690">
    <property type="protein sequence ID" value="CAL17822.1"/>
    <property type="molecule type" value="Genomic_DNA"/>
</dbReference>
<evidence type="ECO:0000259" key="10">
    <source>
        <dbReference type="PROSITE" id="PS51007"/>
    </source>
</evidence>
<evidence type="ECO:0000313" key="12">
    <source>
        <dbReference type="Proteomes" id="UP000008871"/>
    </source>
</evidence>
<dbReference type="PIRSF" id="PIRSF000294">
    <property type="entry name" value="Cytochrome-c_peroxidase"/>
    <property type="match status" value="1"/>
</dbReference>
<keyword evidence="7 9" id="KW-0408">Iron</keyword>
<dbReference type="GO" id="GO:0046872">
    <property type="term" value="F:metal ion binding"/>
    <property type="evidence" value="ECO:0007669"/>
    <property type="project" value="UniProtKB-KW"/>
</dbReference>
<dbReference type="KEGG" id="abo:ABO_2374"/>
<dbReference type="InterPro" id="IPR009056">
    <property type="entry name" value="Cyt_c-like_dom"/>
</dbReference>
<dbReference type="InterPro" id="IPR036909">
    <property type="entry name" value="Cyt_c-like_dom_sf"/>
</dbReference>
<comment type="subcellular location">
    <subcellularLocation>
        <location evidence="1">Periplasm</location>
    </subcellularLocation>
</comment>
<dbReference type="InterPro" id="IPR026259">
    <property type="entry name" value="MauG/Cytc_peroxidase"/>
</dbReference>
<evidence type="ECO:0000256" key="8">
    <source>
        <dbReference type="PIRSR" id="PIRSR000294-1"/>
    </source>
</evidence>
<dbReference type="EC" id="1.11.1.5" evidence="11"/>
<dbReference type="GO" id="GO:0004130">
    <property type="term" value="F:cytochrome-c peroxidase activity"/>
    <property type="evidence" value="ECO:0007669"/>
    <property type="project" value="UniProtKB-EC"/>
</dbReference>
<dbReference type="PANTHER" id="PTHR30600">
    <property type="entry name" value="CYTOCHROME C PEROXIDASE-RELATED"/>
    <property type="match status" value="1"/>
</dbReference>
<feature type="binding site" description="axial binding residue" evidence="9">
    <location>
        <position position="246"/>
    </location>
    <ligand>
        <name>heme c</name>
        <dbReference type="ChEBI" id="CHEBI:61717"/>
        <label>2</label>
    </ligand>
    <ligandPart>
        <name>Fe</name>
        <dbReference type="ChEBI" id="CHEBI:18248"/>
    </ligandPart>
</feature>
<dbReference type="InterPro" id="IPR051395">
    <property type="entry name" value="Cytochrome_c_Peroxidase/MauG"/>
</dbReference>
<keyword evidence="3 9" id="KW-0479">Metal-binding</keyword>
<feature type="binding site" description="covalent" evidence="8">
    <location>
        <position position="93"/>
    </location>
    <ligand>
        <name>heme c</name>
        <dbReference type="ChEBI" id="CHEBI:61717"/>
        <label>1</label>
    </ligand>
</feature>
<protein>
    <submittedName>
        <fullName evidence="11">Cytochrome-c peroxidase</fullName>
        <ecNumber evidence="11">1.11.1.5</ecNumber>
    </submittedName>
</protein>
<dbReference type="InterPro" id="IPR023929">
    <property type="entry name" value="MbnH-like"/>
</dbReference>
<evidence type="ECO:0000256" key="7">
    <source>
        <dbReference type="ARBA" id="ARBA00023004"/>
    </source>
</evidence>
<feature type="binding site" description="covalent" evidence="8">
    <location>
        <position position="245"/>
    </location>
    <ligand>
        <name>heme c</name>
        <dbReference type="ChEBI" id="CHEBI:61717"/>
        <label>2</label>
    </ligand>
</feature>
<dbReference type="SUPFAM" id="SSF46626">
    <property type="entry name" value="Cytochrome c"/>
    <property type="match status" value="2"/>
</dbReference>
<dbReference type="RefSeq" id="WP_011589648.1">
    <property type="nucleotide sequence ID" value="NC_008260.1"/>
</dbReference>
<sequence length="402" mass="44236">MMKKPFLLLAGQSPGLFLVLGTLLLSGCPEQSETRVDDQGASYSAYDWQLPENIPLPREPADNPMTEEKFQLGRHLFYDKRLSVNGTISCSSCHHQDKAFSDGVDRPAGATGTLHPRNSQALVNVAWYNTLTWGNPVLSTIEQQIMLPLFGDDPIEHGINGANSEQILMNLQSDPVYAPLFAAAFPEQDEPLFGDTAYSNIVKSLASFVRGLASFNSPFDRNELSASAKRGSALFNSEKLECFHCHGTYNFSDATVDRRTSYIEAQFHNNGLYNIDGLGGYPEPNTGRYELTGKAHHMGQFRAPSLRNVALSAPYNHDGSVETLEQVIRNYAAGGRNITSGPNTGDGRMSPYKDSFIVSFSISDSEIADVVAFLESLTDEEFINNPRFSNPWTESSPQDTTP</sequence>
<keyword evidence="5" id="KW-0574">Periplasm</keyword>
<evidence type="ECO:0000256" key="4">
    <source>
        <dbReference type="ARBA" id="ARBA00022729"/>
    </source>
</evidence>